<dbReference type="EMBL" id="BARV01001524">
    <property type="protein sequence ID" value="GAH97219.1"/>
    <property type="molecule type" value="Genomic_DNA"/>
</dbReference>
<reference evidence="1" key="1">
    <citation type="journal article" date="2014" name="Front. Microbiol.">
        <title>High frequency of phylogenetically diverse reductive dehalogenase-homologous genes in deep subseafloor sedimentary metagenomes.</title>
        <authorList>
            <person name="Kawai M."/>
            <person name="Futagami T."/>
            <person name="Toyoda A."/>
            <person name="Takaki Y."/>
            <person name="Nishi S."/>
            <person name="Hori S."/>
            <person name="Arai W."/>
            <person name="Tsubouchi T."/>
            <person name="Morono Y."/>
            <person name="Uchiyama I."/>
            <person name="Ito T."/>
            <person name="Fujiyama A."/>
            <person name="Inagaki F."/>
            <person name="Takami H."/>
        </authorList>
    </citation>
    <scope>NUCLEOTIDE SEQUENCE</scope>
    <source>
        <strain evidence="1">Expedition CK06-06</strain>
    </source>
</reference>
<name>X1L457_9ZZZZ</name>
<gene>
    <name evidence="1" type="ORF">S06H3_04367</name>
</gene>
<evidence type="ECO:0000313" key="1">
    <source>
        <dbReference type="EMBL" id="GAH97219.1"/>
    </source>
</evidence>
<dbReference type="AlphaFoldDB" id="X1L457"/>
<protein>
    <submittedName>
        <fullName evidence="1">Uncharacterized protein</fullName>
    </submittedName>
</protein>
<proteinExistence type="predicted"/>
<comment type="caution">
    <text evidence="1">The sequence shown here is derived from an EMBL/GenBank/DDBJ whole genome shotgun (WGS) entry which is preliminary data.</text>
</comment>
<organism evidence="1">
    <name type="scientific">marine sediment metagenome</name>
    <dbReference type="NCBI Taxonomy" id="412755"/>
    <lineage>
        <taxon>unclassified sequences</taxon>
        <taxon>metagenomes</taxon>
        <taxon>ecological metagenomes</taxon>
    </lineage>
</organism>
<accession>X1L457</accession>
<sequence length="110" mass="11841">LNFGKVEPDYGPGANHISNKFALTVKNVGSAEVELRFIFDNLPEGLLAEEDQAGNAIQSAGTLVNTTKVTFGLHGTMLAPGFTYTYYPYLVAGPDITPGTYQFKIIVKAN</sequence>
<feature type="non-terminal residue" evidence="1">
    <location>
        <position position="1"/>
    </location>
</feature>